<sequence>MDSSRDLSLIKFGFLF</sequence>
<name>A0A0A8ZV18_ARUDO</name>
<protein>
    <submittedName>
        <fullName evidence="1">Uncharacterized protein</fullName>
    </submittedName>
</protein>
<dbReference type="AlphaFoldDB" id="A0A0A8ZV18"/>
<proteinExistence type="predicted"/>
<accession>A0A0A8ZV18</accession>
<reference evidence="1" key="1">
    <citation type="submission" date="2014-09" db="EMBL/GenBank/DDBJ databases">
        <authorList>
            <person name="Magalhaes I.L.F."/>
            <person name="Oliveira U."/>
            <person name="Santos F.R."/>
            <person name="Vidigal T.H.D.A."/>
            <person name="Brescovit A.D."/>
            <person name="Santos A.J."/>
        </authorList>
    </citation>
    <scope>NUCLEOTIDE SEQUENCE</scope>
    <source>
        <tissue evidence="1">Shoot tissue taken approximately 20 cm above the soil surface</tissue>
    </source>
</reference>
<reference evidence="1" key="2">
    <citation type="journal article" date="2015" name="Data Brief">
        <title>Shoot transcriptome of the giant reed, Arundo donax.</title>
        <authorList>
            <person name="Barrero R.A."/>
            <person name="Guerrero F.D."/>
            <person name="Moolhuijzen P."/>
            <person name="Goolsby J.A."/>
            <person name="Tidwell J."/>
            <person name="Bellgard S.E."/>
            <person name="Bellgard M.I."/>
        </authorList>
    </citation>
    <scope>NUCLEOTIDE SEQUENCE</scope>
    <source>
        <tissue evidence="1">Shoot tissue taken approximately 20 cm above the soil surface</tissue>
    </source>
</reference>
<evidence type="ECO:0000313" key="1">
    <source>
        <dbReference type="EMBL" id="JAD40595.1"/>
    </source>
</evidence>
<organism evidence="1">
    <name type="scientific">Arundo donax</name>
    <name type="common">Giant reed</name>
    <name type="synonym">Donax arundinaceus</name>
    <dbReference type="NCBI Taxonomy" id="35708"/>
    <lineage>
        <taxon>Eukaryota</taxon>
        <taxon>Viridiplantae</taxon>
        <taxon>Streptophyta</taxon>
        <taxon>Embryophyta</taxon>
        <taxon>Tracheophyta</taxon>
        <taxon>Spermatophyta</taxon>
        <taxon>Magnoliopsida</taxon>
        <taxon>Liliopsida</taxon>
        <taxon>Poales</taxon>
        <taxon>Poaceae</taxon>
        <taxon>PACMAD clade</taxon>
        <taxon>Arundinoideae</taxon>
        <taxon>Arundineae</taxon>
        <taxon>Arundo</taxon>
    </lineage>
</organism>
<dbReference type="EMBL" id="GBRH01257300">
    <property type="protein sequence ID" value="JAD40595.1"/>
    <property type="molecule type" value="Transcribed_RNA"/>
</dbReference>